<evidence type="ECO:0000256" key="1">
    <source>
        <dbReference type="SAM" id="MobiDB-lite"/>
    </source>
</evidence>
<gene>
    <name evidence="2" type="ORF">B296_00009533</name>
</gene>
<comment type="caution">
    <text evidence="2">The sequence shown here is derived from an EMBL/GenBank/DDBJ whole genome shotgun (WGS) entry which is preliminary data.</text>
</comment>
<reference evidence="2 3" key="1">
    <citation type="journal article" date="2014" name="Agronomy (Basel)">
        <title>A Draft Genome Sequence for Ensete ventricosum, the Drought-Tolerant Tree Against Hunger.</title>
        <authorList>
            <person name="Harrison J."/>
            <person name="Moore K.A."/>
            <person name="Paszkiewicz K."/>
            <person name="Jones T."/>
            <person name="Grant M."/>
            <person name="Ambacheew D."/>
            <person name="Muzemil S."/>
            <person name="Studholme D.J."/>
        </authorList>
    </citation>
    <scope>NUCLEOTIDE SEQUENCE [LARGE SCALE GENOMIC DNA]</scope>
</reference>
<dbReference type="AlphaFoldDB" id="A0A426ZJH1"/>
<evidence type="ECO:0000313" key="2">
    <source>
        <dbReference type="EMBL" id="RRT64101.1"/>
    </source>
</evidence>
<dbReference type="Proteomes" id="UP000287651">
    <property type="component" value="Unassembled WGS sequence"/>
</dbReference>
<feature type="region of interest" description="Disordered" evidence="1">
    <location>
        <begin position="1"/>
        <end position="46"/>
    </location>
</feature>
<name>A0A426ZJH1_ENSVE</name>
<organism evidence="2 3">
    <name type="scientific">Ensete ventricosum</name>
    <name type="common">Abyssinian banana</name>
    <name type="synonym">Musa ensete</name>
    <dbReference type="NCBI Taxonomy" id="4639"/>
    <lineage>
        <taxon>Eukaryota</taxon>
        <taxon>Viridiplantae</taxon>
        <taxon>Streptophyta</taxon>
        <taxon>Embryophyta</taxon>
        <taxon>Tracheophyta</taxon>
        <taxon>Spermatophyta</taxon>
        <taxon>Magnoliopsida</taxon>
        <taxon>Liliopsida</taxon>
        <taxon>Zingiberales</taxon>
        <taxon>Musaceae</taxon>
        <taxon>Ensete</taxon>
    </lineage>
</organism>
<protein>
    <submittedName>
        <fullName evidence="2">Uncharacterized protein</fullName>
    </submittedName>
</protein>
<dbReference type="EMBL" id="AMZH03006328">
    <property type="protein sequence ID" value="RRT64101.1"/>
    <property type="molecule type" value="Genomic_DNA"/>
</dbReference>
<accession>A0A426ZJH1</accession>
<evidence type="ECO:0000313" key="3">
    <source>
        <dbReference type="Proteomes" id="UP000287651"/>
    </source>
</evidence>
<proteinExistence type="predicted"/>
<sequence length="154" mass="16030">MAVIRELGPANSPLTNQGERSILCPSGAPRPRVPPSGARSEDRPVNSDVLQVIGGVGELRFPSRETTPFVHVVPVLAFFSDTTKTDTVGGSMALQVVVSGSGSPAGISSPSARGRQVHVSTGISLPEAFEVLLPSNLTPGKAFNAAAAEYLFHR</sequence>